<feature type="transmembrane region" description="Helical" evidence="2">
    <location>
        <begin position="263"/>
        <end position="284"/>
    </location>
</feature>
<feature type="compositionally biased region" description="Basic and acidic residues" evidence="1">
    <location>
        <begin position="310"/>
        <end position="371"/>
    </location>
</feature>
<evidence type="ECO:0000256" key="1">
    <source>
        <dbReference type="SAM" id="MobiDB-lite"/>
    </source>
</evidence>
<dbReference type="VEuPathDB" id="ToxoDB:CSUI_003319"/>
<proteinExistence type="predicted"/>
<keyword evidence="2" id="KW-0472">Membrane</keyword>
<keyword evidence="2" id="KW-0812">Transmembrane</keyword>
<protein>
    <recommendedName>
        <fullName evidence="5">Transmembrane protein</fullName>
    </recommendedName>
</protein>
<dbReference type="GeneID" id="94426728"/>
<feature type="transmembrane region" description="Helical" evidence="2">
    <location>
        <begin position="170"/>
        <end position="189"/>
    </location>
</feature>
<comment type="caution">
    <text evidence="3">The sequence shown here is derived from an EMBL/GenBank/DDBJ whole genome shotgun (WGS) entry which is preliminary data.</text>
</comment>
<gene>
    <name evidence="3" type="ORF">CSUI_003319</name>
</gene>
<evidence type="ECO:0000313" key="4">
    <source>
        <dbReference type="Proteomes" id="UP000221165"/>
    </source>
</evidence>
<feature type="region of interest" description="Disordered" evidence="1">
    <location>
        <begin position="108"/>
        <end position="141"/>
    </location>
</feature>
<dbReference type="AlphaFoldDB" id="A0A2C6L315"/>
<reference evidence="3 4" key="1">
    <citation type="journal article" date="2017" name="Int. J. Parasitol.">
        <title>The genome of the protozoan parasite Cystoisospora suis and a reverse vaccinology approach to identify vaccine candidates.</title>
        <authorList>
            <person name="Palmieri N."/>
            <person name="Shrestha A."/>
            <person name="Ruttkowski B."/>
            <person name="Beck T."/>
            <person name="Vogl C."/>
            <person name="Tomley F."/>
            <person name="Blake D.P."/>
            <person name="Joachim A."/>
        </authorList>
    </citation>
    <scope>NUCLEOTIDE SEQUENCE [LARGE SCALE GENOMIC DNA]</scope>
    <source>
        <strain evidence="3 4">Wien I</strain>
    </source>
</reference>
<dbReference type="Proteomes" id="UP000221165">
    <property type="component" value="Unassembled WGS sequence"/>
</dbReference>
<sequence length="481" mass="50830">MSLLVKCVRRITAQWRSSPTLIPSRSARTGLHGRVLQLTCLVAVSSSLPCSPSVVPDAPRTSTMADLGDSYWHTENYYSQVSSGLTTEDPIEESVWEDNEGYGYFSVETPGREGAQQHSASAGTSFESAQTDDEEAQDTKLQITTPLPTRLRRPPLLGRKMSFGGSASKMRQRLVALLIALAISGVFVLQRRQRSAPSQERAEAIAMRVGGGVPSVLAVGALLVLSGVLFLFLREGIDEQAWDKLPAPWRPEGKAAGPSPSRIFAVKSIAAVAVLAAVVFRMIVVISVRHRADAAPDSYPSGKSTQVQTEARDGATAEKAGRDGELERESVDRTAADGEKSKGARGEKGDAGVTPADKDGGNRVPTREAERGQTSSPRIEPEPWGGNPAGGGATAAKLMSPAPQAMSTDRQPAGGLTSGSAHSVVSHRERDRSGAAKTPSATANEGTTVPGEAPGPERPAVPESKNNKLGNLLGRFSKKKL</sequence>
<accession>A0A2C6L315</accession>
<feature type="compositionally biased region" description="Polar residues" evidence="1">
    <location>
        <begin position="116"/>
        <end position="129"/>
    </location>
</feature>
<name>A0A2C6L315_9APIC</name>
<evidence type="ECO:0000256" key="2">
    <source>
        <dbReference type="SAM" id="Phobius"/>
    </source>
</evidence>
<keyword evidence="2" id="KW-1133">Transmembrane helix</keyword>
<evidence type="ECO:0000313" key="3">
    <source>
        <dbReference type="EMBL" id="PHJ22829.1"/>
    </source>
</evidence>
<evidence type="ECO:0008006" key="5">
    <source>
        <dbReference type="Google" id="ProtNLM"/>
    </source>
</evidence>
<dbReference type="EMBL" id="MIGC01001455">
    <property type="protein sequence ID" value="PHJ22829.1"/>
    <property type="molecule type" value="Genomic_DNA"/>
</dbReference>
<dbReference type="RefSeq" id="XP_067924506.1">
    <property type="nucleotide sequence ID" value="XM_068063517.1"/>
</dbReference>
<organism evidence="3 4">
    <name type="scientific">Cystoisospora suis</name>
    <dbReference type="NCBI Taxonomy" id="483139"/>
    <lineage>
        <taxon>Eukaryota</taxon>
        <taxon>Sar</taxon>
        <taxon>Alveolata</taxon>
        <taxon>Apicomplexa</taxon>
        <taxon>Conoidasida</taxon>
        <taxon>Coccidia</taxon>
        <taxon>Eucoccidiorida</taxon>
        <taxon>Eimeriorina</taxon>
        <taxon>Sarcocystidae</taxon>
        <taxon>Cystoisospora</taxon>
    </lineage>
</organism>
<feature type="transmembrane region" description="Helical" evidence="2">
    <location>
        <begin position="209"/>
        <end position="233"/>
    </location>
</feature>
<feature type="region of interest" description="Disordered" evidence="1">
    <location>
        <begin position="294"/>
        <end position="481"/>
    </location>
</feature>
<keyword evidence="4" id="KW-1185">Reference proteome</keyword>